<keyword evidence="5 7" id="KW-1133">Transmembrane helix</keyword>
<evidence type="ECO:0000259" key="9">
    <source>
        <dbReference type="Pfam" id="PF20730"/>
    </source>
</evidence>
<evidence type="ECO:0000259" key="8">
    <source>
        <dbReference type="Pfam" id="PF04239"/>
    </source>
</evidence>
<dbReference type="InterPro" id="IPR023090">
    <property type="entry name" value="UPF0702_alpha/beta_dom_sf"/>
</dbReference>
<proteinExistence type="inferred from homology"/>
<evidence type="ECO:0000256" key="5">
    <source>
        <dbReference type="ARBA" id="ARBA00022989"/>
    </source>
</evidence>
<dbReference type="Gene3D" id="3.30.240.20">
    <property type="entry name" value="bsu07140 like domains"/>
    <property type="match status" value="1"/>
</dbReference>
<evidence type="ECO:0000256" key="6">
    <source>
        <dbReference type="ARBA" id="ARBA00023136"/>
    </source>
</evidence>
<evidence type="ECO:0000256" key="3">
    <source>
        <dbReference type="ARBA" id="ARBA00022475"/>
    </source>
</evidence>
<feature type="transmembrane region" description="Helical" evidence="7">
    <location>
        <begin position="6"/>
        <end position="27"/>
    </location>
</feature>
<dbReference type="PANTHER" id="PTHR34582">
    <property type="entry name" value="UPF0702 TRANSMEMBRANE PROTEIN YCAP"/>
    <property type="match status" value="1"/>
</dbReference>
<dbReference type="Pfam" id="PF20730">
    <property type="entry name" value="YetF_N"/>
    <property type="match status" value="1"/>
</dbReference>
<evidence type="ECO:0000313" key="11">
    <source>
        <dbReference type="Proteomes" id="UP000544110"/>
    </source>
</evidence>
<feature type="transmembrane region" description="Helical" evidence="7">
    <location>
        <begin position="39"/>
        <end position="58"/>
    </location>
</feature>
<protein>
    <submittedName>
        <fullName evidence="10">Uncharacterized membrane protein YcaP (DUF421 family)</fullName>
    </submittedName>
</protein>
<dbReference type="InterPro" id="IPR048454">
    <property type="entry name" value="YetF_N"/>
</dbReference>
<comment type="caution">
    <text evidence="10">The sequence shown here is derived from an EMBL/GenBank/DDBJ whole genome shotgun (WGS) entry which is preliminary data.</text>
</comment>
<gene>
    <name evidence="10" type="ORF">BJ989_001936</name>
</gene>
<dbReference type="InterPro" id="IPR007353">
    <property type="entry name" value="DUF421"/>
</dbReference>
<keyword evidence="4 7" id="KW-0812">Transmembrane</keyword>
<evidence type="ECO:0000256" key="1">
    <source>
        <dbReference type="ARBA" id="ARBA00004651"/>
    </source>
</evidence>
<comment type="similarity">
    <text evidence="2">Belongs to the UPF0702 family.</text>
</comment>
<evidence type="ECO:0000313" key="10">
    <source>
        <dbReference type="EMBL" id="NYG55632.1"/>
    </source>
</evidence>
<feature type="domain" description="YetF C-terminal" evidence="8">
    <location>
        <begin position="88"/>
        <end position="156"/>
    </location>
</feature>
<comment type="subcellular location">
    <subcellularLocation>
        <location evidence="1">Cell membrane</location>
        <topology evidence="1">Multi-pass membrane protein</topology>
    </subcellularLocation>
</comment>
<organism evidence="10 11">
    <name type="scientific">Nocardioides perillae</name>
    <dbReference type="NCBI Taxonomy" id="1119534"/>
    <lineage>
        <taxon>Bacteria</taxon>
        <taxon>Bacillati</taxon>
        <taxon>Actinomycetota</taxon>
        <taxon>Actinomycetes</taxon>
        <taxon>Propionibacteriales</taxon>
        <taxon>Nocardioidaceae</taxon>
        <taxon>Nocardioides</taxon>
    </lineage>
</organism>
<dbReference type="RefSeq" id="WP_179518043.1">
    <property type="nucleotide sequence ID" value="NZ_JACCAC010000001.1"/>
</dbReference>
<dbReference type="Proteomes" id="UP000544110">
    <property type="component" value="Unassembled WGS sequence"/>
</dbReference>
<accession>A0A7Y9UM14</accession>
<dbReference type="EMBL" id="JACCAC010000001">
    <property type="protein sequence ID" value="NYG55632.1"/>
    <property type="molecule type" value="Genomic_DNA"/>
</dbReference>
<dbReference type="PANTHER" id="PTHR34582:SF6">
    <property type="entry name" value="UPF0702 TRANSMEMBRANE PROTEIN YCAP"/>
    <property type="match status" value="1"/>
</dbReference>
<feature type="transmembrane region" description="Helical" evidence="7">
    <location>
        <begin position="64"/>
        <end position="84"/>
    </location>
</feature>
<feature type="domain" description="YetF-like N-terminal transmembrane" evidence="9">
    <location>
        <begin position="19"/>
        <end position="83"/>
    </location>
</feature>
<keyword evidence="3" id="KW-1003">Cell membrane</keyword>
<reference evidence="10 11" key="1">
    <citation type="submission" date="2020-07" db="EMBL/GenBank/DDBJ databases">
        <title>Sequencing the genomes of 1000 actinobacteria strains.</title>
        <authorList>
            <person name="Klenk H.-P."/>
        </authorList>
    </citation>
    <scope>NUCLEOTIDE SEQUENCE [LARGE SCALE GENOMIC DNA]</scope>
    <source>
        <strain evidence="10 11">DSM 24552</strain>
    </source>
</reference>
<name>A0A7Y9UM14_9ACTN</name>
<dbReference type="AlphaFoldDB" id="A0A7Y9UM14"/>
<evidence type="ECO:0000256" key="4">
    <source>
        <dbReference type="ARBA" id="ARBA00022692"/>
    </source>
</evidence>
<sequence length="180" mass="19217">MWWTSWDAVVRIVLVGAAGYAALVLLLRVSGKRTLAKLNAFDFVVTVALGSTLATLLLDQKTSWTDGVVALALLVLLQLLVALLTTWWEATRGVVTAQPTLLLADGSVRRDVLRRNRISESELRQAVRSSGQGDLGSLAAVVLETDGTMSVVPLSAAGDRSALADLDQATLAHLRAVTDR</sequence>
<dbReference type="Pfam" id="PF04239">
    <property type="entry name" value="DUF421"/>
    <property type="match status" value="1"/>
</dbReference>
<keyword evidence="6 7" id="KW-0472">Membrane</keyword>
<dbReference type="GO" id="GO:0005886">
    <property type="term" value="C:plasma membrane"/>
    <property type="evidence" value="ECO:0007669"/>
    <property type="project" value="UniProtKB-SubCell"/>
</dbReference>
<evidence type="ECO:0000256" key="7">
    <source>
        <dbReference type="SAM" id="Phobius"/>
    </source>
</evidence>
<keyword evidence="11" id="KW-1185">Reference proteome</keyword>
<evidence type="ECO:0000256" key="2">
    <source>
        <dbReference type="ARBA" id="ARBA00006448"/>
    </source>
</evidence>